<evidence type="ECO:0000256" key="2">
    <source>
        <dbReference type="ARBA" id="ARBA00023002"/>
    </source>
</evidence>
<dbReference type="SUPFAM" id="SSF51905">
    <property type="entry name" value="FAD/NAD(P)-binding domain"/>
    <property type="match status" value="1"/>
</dbReference>
<evidence type="ECO:0000259" key="4">
    <source>
        <dbReference type="Pfam" id="PF07992"/>
    </source>
</evidence>
<reference evidence="5 6" key="1">
    <citation type="submission" date="2018-10" db="EMBL/GenBank/DDBJ databases">
        <title>Draft genome of Mycobacterium hodleri strain B.</title>
        <authorList>
            <person name="Amande T.J."/>
            <person name="Mcgenity T.J."/>
        </authorList>
    </citation>
    <scope>NUCLEOTIDE SEQUENCE [LARGE SCALE GENOMIC DNA]</scope>
    <source>
        <strain evidence="5 6">B</strain>
    </source>
</reference>
<feature type="domain" description="FAD/NAD(P)-binding" evidence="4">
    <location>
        <begin position="7"/>
        <end position="281"/>
    </location>
</feature>
<evidence type="ECO:0000313" key="5">
    <source>
        <dbReference type="EMBL" id="TQR86841.1"/>
    </source>
</evidence>
<accession>A0A544W3N7</accession>
<name>A0A544W3N7_9MYCO</name>
<dbReference type="Pfam" id="PF07992">
    <property type="entry name" value="Pyr_redox_2"/>
    <property type="match status" value="1"/>
</dbReference>
<proteinExistence type="predicted"/>
<dbReference type="PRINTS" id="PR00368">
    <property type="entry name" value="FADPNR"/>
</dbReference>
<comment type="catalytic activity">
    <reaction evidence="3">
        <text>[thioredoxin]-dithiol + NADP(+) = [thioredoxin]-disulfide + NADPH + H(+)</text>
        <dbReference type="Rhea" id="RHEA:20345"/>
        <dbReference type="Rhea" id="RHEA-COMP:10698"/>
        <dbReference type="Rhea" id="RHEA-COMP:10700"/>
        <dbReference type="ChEBI" id="CHEBI:15378"/>
        <dbReference type="ChEBI" id="CHEBI:29950"/>
        <dbReference type="ChEBI" id="CHEBI:50058"/>
        <dbReference type="ChEBI" id="CHEBI:57783"/>
        <dbReference type="ChEBI" id="CHEBI:58349"/>
        <dbReference type="EC" id="1.8.1.9"/>
    </reaction>
</comment>
<dbReference type="InterPro" id="IPR050097">
    <property type="entry name" value="Ferredoxin-NADP_redctase_2"/>
</dbReference>
<evidence type="ECO:0000256" key="1">
    <source>
        <dbReference type="ARBA" id="ARBA00022630"/>
    </source>
</evidence>
<dbReference type="PRINTS" id="PR00469">
    <property type="entry name" value="PNDRDTASEII"/>
</dbReference>
<sequence length="315" mass="32522">MDVTEWDCVVIGGGAAGLSAALVLGRARRRTLVVDAGRQSNLPAHGIGGLLGHDGRPPAELYAMGRAELAKYPTVEVRPGEVTTGVADGAGFVLGLADGSQIHTRRVLLATGMDYVAPPIPGLAKLWGRSAFHCPFCHGWEARDQPLAVLASGDRAVHMALMLRGWTDDVVILTNGPAGFTADLPTDERQVTEFVSEAGDLVAVEFADGDRLARRGVLVAATLRQRSDLAAQLGVAMAPPGPIAEDAVAVDAFHRTSVPGVFAAGDLSASMPQVAAAISAGSLSAAAVVQSLLADDVGLPVPPWPNQKENADVPA</sequence>
<dbReference type="InterPro" id="IPR036188">
    <property type="entry name" value="FAD/NAD-bd_sf"/>
</dbReference>
<dbReference type="RefSeq" id="WP_142551988.1">
    <property type="nucleotide sequence ID" value="NZ_VIFX01000010.1"/>
</dbReference>
<evidence type="ECO:0000256" key="3">
    <source>
        <dbReference type="ARBA" id="ARBA00048132"/>
    </source>
</evidence>
<organism evidence="5 6">
    <name type="scientific">Mycolicibacterium hodleri</name>
    <dbReference type="NCBI Taxonomy" id="49897"/>
    <lineage>
        <taxon>Bacteria</taxon>
        <taxon>Bacillati</taxon>
        <taxon>Actinomycetota</taxon>
        <taxon>Actinomycetes</taxon>
        <taxon>Mycobacteriales</taxon>
        <taxon>Mycobacteriaceae</taxon>
        <taxon>Mycolicibacterium</taxon>
    </lineage>
</organism>
<comment type="caution">
    <text evidence="5">The sequence shown here is derived from an EMBL/GenBank/DDBJ whole genome shotgun (WGS) entry which is preliminary data.</text>
</comment>
<keyword evidence="1" id="KW-0285">Flavoprotein</keyword>
<dbReference type="GO" id="GO:0004791">
    <property type="term" value="F:thioredoxin-disulfide reductase (NADPH) activity"/>
    <property type="evidence" value="ECO:0007669"/>
    <property type="project" value="UniProtKB-EC"/>
</dbReference>
<keyword evidence="2" id="KW-0560">Oxidoreductase</keyword>
<keyword evidence="6" id="KW-1185">Reference proteome</keyword>
<evidence type="ECO:0000313" key="6">
    <source>
        <dbReference type="Proteomes" id="UP000315759"/>
    </source>
</evidence>
<dbReference type="Proteomes" id="UP000315759">
    <property type="component" value="Unassembled WGS sequence"/>
</dbReference>
<protein>
    <submittedName>
        <fullName evidence="5">NAD(P)/FAD-dependent oxidoreductase</fullName>
    </submittedName>
</protein>
<dbReference type="EMBL" id="VIFX01000010">
    <property type="protein sequence ID" value="TQR86841.1"/>
    <property type="molecule type" value="Genomic_DNA"/>
</dbReference>
<dbReference type="AlphaFoldDB" id="A0A544W3N7"/>
<dbReference type="PANTHER" id="PTHR48105">
    <property type="entry name" value="THIOREDOXIN REDUCTASE 1-RELATED-RELATED"/>
    <property type="match status" value="1"/>
</dbReference>
<dbReference type="InterPro" id="IPR023753">
    <property type="entry name" value="FAD/NAD-binding_dom"/>
</dbReference>
<dbReference type="Gene3D" id="3.50.50.60">
    <property type="entry name" value="FAD/NAD(P)-binding domain"/>
    <property type="match status" value="2"/>
</dbReference>
<gene>
    <name evidence="5" type="ORF">D8S82_10305</name>
</gene>